<keyword evidence="2" id="KW-1185">Reference proteome</keyword>
<dbReference type="RefSeq" id="WP_379663936.1">
    <property type="nucleotide sequence ID" value="NZ_JBHUDG010000048.1"/>
</dbReference>
<accession>A0ABW4IHV4</accession>
<dbReference type="EMBL" id="JBHUDG010000048">
    <property type="protein sequence ID" value="MFD1631569.1"/>
    <property type="molecule type" value="Genomic_DNA"/>
</dbReference>
<dbReference type="Proteomes" id="UP001597118">
    <property type="component" value="Unassembled WGS sequence"/>
</dbReference>
<name>A0ABW4IHV4_9SPHI</name>
<evidence type="ECO:0000313" key="2">
    <source>
        <dbReference type="Proteomes" id="UP001597118"/>
    </source>
</evidence>
<protein>
    <recommendedName>
        <fullName evidence="3">Outer membrane protein beta-barrel domain-containing protein</fullName>
    </recommendedName>
</protein>
<reference evidence="2" key="1">
    <citation type="journal article" date="2019" name="Int. J. Syst. Evol. Microbiol.">
        <title>The Global Catalogue of Microorganisms (GCM) 10K type strain sequencing project: providing services to taxonomists for standard genome sequencing and annotation.</title>
        <authorList>
            <consortium name="The Broad Institute Genomics Platform"/>
            <consortium name="The Broad Institute Genome Sequencing Center for Infectious Disease"/>
            <person name="Wu L."/>
            <person name="Ma J."/>
        </authorList>
    </citation>
    <scope>NUCLEOTIDE SEQUENCE [LARGE SCALE GENOMIC DNA]</scope>
    <source>
        <strain evidence="2">CCUG 53762</strain>
    </source>
</reference>
<evidence type="ECO:0008006" key="3">
    <source>
        <dbReference type="Google" id="ProtNLM"/>
    </source>
</evidence>
<comment type="caution">
    <text evidence="1">The sequence shown here is derived from an EMBL/GenBank/DDBJ whole genome shotgun (WGS) entry which is preliminary data.</text>
</comment>
<evidence type="ECO:0000313" key="1">
    <source>
        <dbReference type="EMBL" id="MFD1631569.1"/>
    </source>
</evidence>
<gene>
    <name evidence="1" type="ORF">ACFSAH_16970</name>
</gene>
<organism evidence="1 2">
    <name type="scientific">Pseudopedobacter beijingensis</name>
    <dbReference type="NCBI Taxonomy" id="1207056"/>
    <lineage>
        <taxon>Bacteria</taxon>
        <taxon>Pseudomonadati</taxon>
        <taxon>Bacteroidota</taxon>
        <taxon>Sphingobacteriia</taxon>
        <taxon>Sphingobacteriales</taxon>
        <taxon>Sphingobacteriaceae</taxon>
        <taxon>Pseudopedobacter</taxon>
    </lineage>
</organism>
<sequence length="242" mass="26889">MSKLYVSSLLFLLFFCWNVGNIFSQIVVNGPRPVNLYQTGGGEVSVSVSYGYNFWKDKKQKAFPGSSASLSDYNIVNDIIPSIDKFDYSSGVFLGLENKVTSRFGIKGSLFYGKMYTGISTRVDLDTENNKSSFFQIGAYASFTLTKATEKRLQFHWLLGPEVFFAKKDIMIKEYVEKADAEAVDYHYKESAVEGAIVTGLGLSLRITDSFTLYSDGLAGISLPGTGIKVTSQNIGLKYKFR</sequence>
<proteinExistence type="predicted"/>